<dbReference type="InterPro" id="IPR059010">
    <property type="entry name" value="TMEM179-179B"/>
</dbReference>
<dbReference type="InterPro" id="IPR029673">
    <property type="entry name" value="TMEM179"/>
</dbReference>
<comment type="similarity">
    <text evidence="5">Belongs to the TMEM179 family.</text>
</comment>
<evidence type="ECO:0000256" key="1">
    <source>
        <dbReference type="ARBA" id="ARBA00004141"/>
    </source>
</evidence>
<keyword evidence="3" id="KW-1133">Transmembrane helix</keyword>
<accession>A0A4W3GMW0</accession>
<name>A0A4W3GMW0_CALMI</name>
<dbReference type="PANTHER" id="PTHR31872">
    <property type="entry name" value="TRANSMEMBRANE PROTEIN 179"/>
    <property type="match status" value="1"/>
</dbReference>
<reference evidence="6" key="5">
    <citation type="submission" date="2025-09" db="UniProtKB">
        <authorList>
            <consortium name="Ensembl"/>
        </authorList>
    </citation>
    <scope>IDENTIFICATION</scope>
</reference>
<evidence type="ECO:0000256" key="4">
    <source>
        <dbReference type="ARBA" id="ARBA00023136"/>
    </source>
</evidence>
<keyword evidence="4" id="KW-0472">Membrane</keyword>
<dbReference type="Ensembl" id="ENSCMIT00000004985.1">
    <property type="protein sequence ID" value="ENSCMIP00000004806.1"/>
    <property type="gene ID" value="ENSCMIG00000002857.1"/>
</dbReference>
<reference evidence="7" key="1">
    <citation type="journal article" date="2006" name="Science">
        <title>Ancient noncoding elements conserved in the human genome.</title>
        <authorList>
            <person name="Venkatesh B."/>
            <person name="Kirkness E.F."/>
            <person name="Loh Y.H."/>
            <person name="Halpern A.L."/>
            <person name="Lee A.P."/>
            <person name="Johnson J."/>
            <person name="Dandona N."/>
            <person name="Viswanathan L.D."/>
            <person name="Tay A."/>
            <person name="Venter J.C."/>
            <person name="Strausberg R.L."/>
            <person name="Brenner S."/>
        </authorList>
    </citation>
    <scope>NUCLEOTIDE SEQUENCE [LARGE SCALE GENOMIC DNA]</scope>
</reference>
<organism evidence="6 7">
    <name type="scientific">Callorhinchus milii</name>
    <name type="common">Ghost shark</name>
    <dbReference type="NCBI Taxonomy" id="7868"/>
    <lineage>
        <taxon>Eukaryota</taxon>
        <taxon>Metazoa</taxon>
        <taxon>Chordata</taxon>
        <taxon>Craniata</taxon>
        <taxon>Vertebrata</taxon>
        <taxon>Chondrichthyes</taxon>
        <taxon>Holocephali</taxon>
        <taxon>Chimaeriformes</taxon>
        <taxon>Callorhinchidae</taxon>
        <taxon>Callorhinchus</taxon>
    </lineage>
</organism>
<evidence type="ECO:0000313" key="6">
    <source>
        <dbReference type="Ensembl" id="ENSCMIP00000004806.1"/>
    </source>
</evidence>
<evidence type="ECO:0000256" key="2">
    <source>
        <dbReference type="ARBA" id="ARBA00022692"/>
    </source>
</evidence>
<keyword evidence="2" id="KW-0812">Transmembrane</keyword>
<dbReference type="Proteomes" id="UP000314986">
    <property type="component" value="Unassembled WGS sequence"/>
</dbReference>
<reference evidence="7" key="3">
    <citation type="journal article" date="2014" name="Nature">
        <title>Elephant shark genome provides unique insights into gnathostome evolution.</title>
        <authorList>
            <consortium name="International Elephant Shark Genome Sequencing Consortium"/>
            <person name="Venkatesh B."/>
            <person name="Lee A.P."/>
            <person name="Ravi V."/>
            <person name="Maurya A.K."/>
            <person name="Lian M.M."/>
            <person name="Swann J.B."/>
            <person name="Ohta Y."/>
            <person name="Flajnik M.F."/>
            <person name="Sutoh Y."/>
            <person name="Kasahara M."/>
            <person name="Hoon S."/>
            <person name="Gangu V."/>
            <person name="Roy S.W."/>
            <person name="Irimia M."/>
            <person name="Korzh V."/>
            <person name="Kondrychyn I."/>
            <person name="Lim Z.W."/>
            <person name="Tay B.H."/>
            <person name="Tohari S."/>
            <person name="Kong K.W."/>
            <person name="Ho S."/>
            <person name="Lorente-Galdos B."/>
            <person name="Quilez J."/>
            <person name="Marques-Bonet T."/>
            <person name="Raney B.J."/>
            <person name="Ingham P.W."/>
            <person name="Tay A."/>
            <person name="Hillier L.W."/>
            <person name="Minx P."/>
            <person name="Boehm T."/>
            <person name="Wilson R.K."/>
            <person name="Brenner S."/>
            <person name="Warren W.C."/>
        </authorList>
    </citation>
    <scope>NUCLEOTIDE SEQUENCE [LARGE SCALE GENOMIC DNA]</scope>
</reference>
<reference evidence="7" key="2">
    <citation type="journal article" date="2007" name="PLoS Biol.">
        <title>Survey sequencing and comparative analysis of the elephant shark (Callorhinchus milii) genome.</title>
        <authorList>
            <person name="Venkatesh B."/>
            <person name="Kirkness E.F."/>
            <person name="Loh Y.H."/>
            <person name="Halpern A.L."/>
            <person name="Lee A.P."/>
            <person name="Johnson J."/>
            <person name="Dandona N."/>
            <person name="Viswanathan L.D."/>
            <person name="Tay A."/>
            <person name="Venter J.C."/>
            <person name="Strausberg R.L."/>
            <person name="Brenner S."/>
        </authorList>
    </citation>
    <scope>NUCLEOTIDE SEQUENCE [LARGE SCALE GENOMIC DNA]</scope>
</reference>
<dbReference type="AlphaFoldDB" id="A0A4W3GMW0"/>
<comment type="subcellular location">
    <subcellularLocation>
        <location evidence="1">Membrane</location>
        <topology evidence="1">Multi-pass membrane protein</topology>
    </subcellularLocation>
</comment>
<evidence type="ECO:0000256" key="3">
    <source>
        <dbReference type="ARBA" id="ARBA00022989"/>
    </source>
</evidence>
<dbReference type="PANTHER" id="PTHR31872:SF6">
    <property type="entry name" value="TRANSMEMBRANE PROTEIN 179"/>
    <property type="match status" value="1"/>
</dbReference>
<dbReference type="OMA" id="AQASLWC"/>
<keyword evidence="7" id="KW-1185">Reference proteome</keyword>
<evidence type="ECO:0000256" key="5">
    <source>
        <dbReference type="ARBA" id="ARBA00093776"/>
    </source>
</evidence>
<proteinExistence type="inferred from homology"/>
<dbReference type="InParanoid" id="A0A4W3GMW0"/>
<dbReference type="Pfam" id="PF26158">
    <property type="entry name" value="Claudin_TMEM179-179B"/>
    <property type="match status" value="2"/>
</dbReference>
<reference evidence="6" key="4">
    <citation type="submission" date="2025-08" db="UniProtKB">
        <authorList>
            <consortium name="Ensembl"/>
        </authorList>
    </citation>
    <scope>IDENTIFICATION</scope>
</reference>
<protein>
    <submittedName>
        <fullName evidence="6">Uncharacterized protein</fullName>
    </submittedName>
</protein>
<dbReference type="GeneTree" id="ENSGT00510000048283"/>
<sequence>MEFPNKLLLCQCVAYFLGLLLSLLVVVPLAENGSRFGDRCLLFSEASWRQENATGGSSVISRFVVGAWGPPAGCHFCTFVGVFTLIFSAAQAWRTFFYLCKGHDDALTWSVMVSVGFSLWCDEVTDHGRMPNSCEEMQSMNLHLDVDTSSFYIHFRVAQVSLKFQPVLACTTPSPFLRIQ</sequence>
<evidence type="ECO:0000313" key="7">
    <source>
        <dbReference type="Proteomes" id="UP000314986"/>
    </source>
</evidence>